<keyword evidence="1" id="KW-1133">Transmembrane helix</keyword>
<sequence>MSFFKNIIPALAGSIALNIIHELARKRSNDVPQINEVAEEGIEKAWLAAGSKPPQGNNLYGIALTSDIIANTAFFRTISGETPKETLTKGLLLGAAAGIGALTLTEPLGLDDKPVNRNPKVQALTILYYVVGGLVTAGVYNAINRDGTT</sequence>
<comment type="caution">
    <text evidence="2">The sequence shown here is derived from an EMBL/GenBank/DDBJ whole genome shotgun (WGS) entry which is preliminary data.</text>
</comment>
<evidence type="ECO:0000256" key="1">
    <source>
        <dbReference type="SAM" id="Phobius"/>
    </source>
</evidence>
<name>A0A2S9JS55_9SPHI</name>
<dbReference type="RefSeq" id="WP_105722329.1">
    <property type="nucleotide sequence ID" value="NZ_PVBS01000001.1"/>
</dbReference>
<dbReference type="EMBL" id="PVBS01000001">
    <property type="protein sequence ID" value="PRD55971.1"/>
    <property type="molecule type" value="Genomic_DNA"/>
</dbReference>
<dbReference type="OrthoDB" id="677977at2"/>
<protein>
    <submittedName>
        <fullName evidence="2">Uncharacterized protein</fullName>
    </submittedName>
</protein>
<accession>A0A2S9JS55</accession>
<evidence type="ECO:0000313" key="2">
    <source>
        <dbReference type="EMBL" id="PRD55971.1"/>
    </source>
</evidence>
<gene>
    <name evidence="2" type="ORF">C5749_01375</name>
</gene>
<proteinExistence type="predicted"/>
<feature type="transmembrane region" description="Helical" evidence="1">
    <location>
        <begin position="125"/>
        <end position="143"/>
    </location>
</feature>
<keyword evidence="1" id="KW-0472">Membrane</keyword>
<dbReference type="AlphaFoldDB" id="A0A2S9JS55"/>
<reference evidence="2 3" key="1">
    <citation type="submission" date="2018-02" db="EMBL/GenBank/DDBJ databases">
        <title>The draft genome of Sphingobacterium gobiense H7.</title>
        <authorList>
            <person name="Li L."/>
            <person name="Liu L."/>
            <person name="Zhang X."/>
            <person name="Wang T."/>
            <person name="Liang L."/>
        </authorList>
    </citation>
    <scope>NUCLEOTIDE SEQUENCE [LARGE SCALE GENOMIC DNA]</scope>
    <source>
        <strain evidence="2 3">ACCC 05757</strain>
    </source>
</reference>
<dbReference type="Proteomes" id="UP000238642">
    <property type="component" value="Unassembled WGS sequence"/>
</dbReference>
<keyword evidence="3" id="KW-1185">Reference proteome</keyword>
<organism evidence="2 3">
    <name type="scientific">Sphingobacterium gobiense</name>
    <dbReference type="NCBI Taxonomy" id="1382456"/>
    <lineage>
        <taxon>Bacteria</taxon>
        <taxon>Pseudomonadati</taxon>
        <taxon>Bacteroidota</taxon>
        <taxon>Sphingobacteriia</taxon>
        <taxon>Sphingobacteriales</taxon>
        <taxon>Sphingobacteriaceae</taxon>
        <taxon>Sphingobacterium</taxon>
    </lineage>
</organism>
<keyword evidence="1" id="KW-0812">Transmembrane</keyword>
<evidence type="ECO:0000313" key="3">
    <source>
        <dbReference type="Proteomes" id="UP000238642"/>
    </source>
</evidence>